<evidence type="ECO:0000259" key="2">
    <source>
        <dbReference type="Pfam" id="PF19501"/>
    </source>
</evidence>
<dbReference type="GO" id="GO:0005975">
    <property type="term" value="P:carbohydrate metabolic process"/>
    <property type="evidence" value="ECO:0007669"/>
    <property type="project" value="InterPro"/>
</dbReference>
<dbReference type="EMBL" id="FOMJ01000001">
    <property type="protein sequence ID" value="SFC98444.1"/>
    <property type="molecule type" value="Genomic_DNA"/>
</dbReference>
<feature type="region of interest" description="Disordered" evidence="1">
    <location>
        <begin position="46"/>
        <end position="136"/>
    </location>
</feature>
<dbReference type="STRING" id="1123397.SAMN05660831_00332"/>
<proteinExistence type="predicted"/>
<dbReference type="InterPro" id="IPR008928">
    <property type="entry name" value="6-hairpin_glycosidase_sf"/>
</dbReference>
<dbReference type="InterPro" id="IPR048329">
    <property type="entry name" value="PcRGLX_1st"/>
</dbReference>
<feature type="compositionally biased region" description="Low complexity" evidence="1">
    <location>
        <begin position="53"/>
        <end position="136"/>
    </location>
</feature>
<accession>A0A1I1NL72</accession>
<dbReference type="AlphaFoldDB" id="A0A1I1NL72"/>
<name>A0A1I1NL72_9GAMM</name>
<protein>
    <recommendedName>
        <fullName evidence="2">PcRGLX/YetA-like N-terminal RIFT barrel domain-containing protein</fullName>
    </recommendedName>
</protein>
<organism evidence="3 4">
    <name type="scientific">Thiohalospira halophila DSM 15071</name>
    <dbReference type="NCBI Taxonomy" id="1123397"/>
    <lineage>
        <taxon>Bacteria</taxon>
        <taxon>Pseudomonadati</taxon>
        <taxon>Pseudomonadota</taxon>
        <taxon>Gammaproteobacteria</taxon>
        <taxon>Thiohalospirales</taxon>
        <taxon>Thiohalospiraceae</taxon>
        <taxon>Thiohalospira</taxon>
    </lineage>
</organism>
<keyword evidence="4" id="KW-1185">Reference proteome</keyword>
<evidence type="ECO:0000313" key="4">
    <source>
        <dbReference type="Proteomes" id="UP000198611"/>
    </source>
</evidence>
<dbReference type="SUPFAM" id="SSF48208">
    <property type="entry name" value="Six-hairpin glycosidases"/>
    <property type="match status" value="1"/>
</dbReference>
<dbReference type="Proteomes" id="UP000198611">
    <property type="component" value="Unassembled WGS sequence"/>
</dbReference>
<gene>
    <name evidence="3" type="ORF">SAMN05660831_00332</name>
</gene>
<evidence type="ECO:0000313" key="3">
    <source>
        <dbReference type="EMBL" id="SFC98444.1"/>
    </source>
</evidence>
<dbReference type="Pfam" id="PF19501">
    <property type="entry name" value="PcRGLX_1st"/>
    <property type="match status" value="1"/>
</dbReference>
<reference evidence="3 4" key="1">
    <citation type="submission" date="2016-10" db="EMBL/GenBank/DDBJ databases">
        <authorList>
            <person name="de Groot N.N."/>
        </authorList>
    </citation>
    <scope>NUCLEOTIDE SEQUENCE [LARGE SCALE GENOMIC DNA]</scope>
    <source>
        <strain evidence="3 4">HL3</strain>
    </source>
</reference>
<feature type="domain" description="PcRGLX/YetA-like N-terminal RIFT barrel" evidence="2">
    <location>
        <begin position="161"/>
        <end position="223"/>
    </location>
</feature>
<evidence type="ECO:0000256" key="1">
    <source>
        <dbReference type="SAM" id="MobiDB-lite"/>
    </source>
</evidence>
<sequence>MNAEYGESDMRQNNRGYVRGTTALALLAALGVSGCQVEVAVDGETLEGETVDGDGTVTVTGTEDTTTSDGTESGTSGDDTTTSDSGGTDSSTSDSTSSDSTTSDSTTDDSTASTDDSTSTADGSTTDDSTSSSTDDATTADAVAVTFHGQPGIGAAEDRWVAFAVPFPQGARQETADLALQVGGAETPVMAEVVANWPDGSVRSVRLWTQVAIGAGETVSGELVTGATDPARLDSVGVSVADTWIPISESGVDESEYTTAEVMEPAVYTTLPAEWLAGMTLRTETVPVDAWSDSGWFDEALLGYSRTMVNDVSDAVSEEDLVNYEPDTWGDTGSVDTSSWLFDRASTLWGVYFRTGDVKWLRHAHRASQYYALNVERDNDTSPSDSDNRNFRGQFRFKDINYVDHKYSYGMPMLMDRLVLGAAVDGPAAGEDGVRAVSDLVTNGYWEGTYGSDGAYNPDLGANHLWTERHQAYAFAAHLTAWEYTGDAAYRDKLDDYVAQMVDHVANPPGGYAADGCLVHDFKHHEWNKYNDTPTPVCSPWMTALLAEPLWRYHRLTGDDRALGLLADFAESVAQDGTYIAQDESSNVGTSSTLWDARLPQYLYSSSYNGVSEGVSDPWQDWEHACDVAGLVERGVTAGEMLDRDMAAEQTVADDLMATCETNLDKWYRPGDDSYVSQYGPEWRLTPARKYNWWFGTTLDLPRLR</sequence>